<proteinExistence type="predicted"/>
<dbReference type="Proteomes" id="UP000032233">
    <property type="component" value="Unassembled WGS sequence"/>
</dbReference>
<dbReference type="FunCoup" id="A0A0D2JRF8">
    <property type="interactions" value="527"/>
</dbReference>
<evidence type="ECO:0000313" key="3">
    <source>
        <dbReference type="EMBL" id="KIX12050.1"/>
    </source>
</evidence>
<dbReference type="AlphaFoldDB" id="A0A0D2JRF8"/>
<reference evidence="3 4" key="1">
    <citation type="submission" date="2013-11" db="EMBL/GenBank/DDBJ databases">
        <title>Metagenomic analysis of a methanogenic consortium involved in long chain n-alkane degradation.</title>
        <authorList>
            <person name="Davidova I.A."/>
            <person name="Callaghan A.V."/>
            <person name="Wawrik B."/>
            <person name="Pruitt S."/>
            <person name="Marks C."/>
            <person name="Duncan K.E."/>
            <person name="Suflita J.M."/>
        </authorList>
    </citation>
    <scope>NUCLEOTIDE SEQUENCE [LARGE SCALE GENOMIC DNA]</scope>
    <source>
        <strain evidence="3 4">SPR</strain>
    </source>
</reference>
<evidence type="ECO:0000313" key="4">
    <source>
        <dbReference type="Proteomes" id="UP000032233"/>
    </source>
</evidence>
<protein>
    <recommendedName>
        <fullName evidence="5">Di-trans,poly-cis-decaprenylcistransferase</fullName>
    </recommendedName>
</protein>
<dbReference type="NCBIfam" id="TIGR00055">
    <property type="entry name" value="uppS"/>
    <property type="match status" value="1"/>
</dbReference>
<gene>
    <name evidence="3" type="ORF">X474_21355</name>
</gene>
<dbReference type="SUPFAM" id="SSF64005">
    <property type="entry name" value="Undecaprenyl diphosphate synthase"/>
    <property type="match status" value="1"/>
</dbReference>
<evidence type="ECO:0008006" key="5">
    <source>
        <dbReference type="Google" id="ProtNLM"/>
    </source>
</evidence>
<accession>A0A0D2JRF8</accession>
<dbReference type="CDD" id="cd00475">
    <property type="entry name" value="Cis_IPPS"/>
    <property type="match status" value="1"/>
</dbReference>
<dbReference type="PANTHER" id="PTHR10291">
    <property type="entry name" value="DEHYDRODOLICHYL DIPHOSPHATE SYNTHASE FAMILY MEMBER"/>
    <property type="match status" value="1"/>
</dbReference>
<dbReference type="GO" id="GO:0008834">
    <property type="term" value="F:ditrans,polycis-undecaprenyl-diphosphate synthase [(2E,6E)-farnesyl-diphosphate specific] activity"/>
    <property type="evidence" value="ECO:0007669"/>
    <property type="project" value="TreeGrafter"/>
</dbReference>
<name>A0A0D2JRF8_9BACT</name>
<dbReference type="GO" id="GO:0016094">
    <property type="term" value="P:polyprenol biosynthetic process"/>
    <property type="evidence" value="ECO:0007669"/>
    <property type="project" value="TreeGrafter"/>
</dbReference>
<dbReference type="InterPro" id="IPR036424">
    <property type="entry name" value="UPP_synth-like_sf"/>
</dbReference>
<dbReference type="PROSITE" id="PS01066">
    <property type="entry name" value="UPP_SYNTHASE"/>
    <property type="match status" value="1"/>
</dbReference>
<evidence type="ECO:0000256" key="2">
    <source>
        <dbReference type="ARBA" id="ARBA00022679"/>
    </source>
</evidence>
<dbReference type="PANTHER" id="PTHR10291:SF0">
    <property type="entry name" value="DEHYDRODOLICHYL DIPHOSPHATE SYNTHASE 2"/>
    <property type="match status" value="1"/>
</dbReference>
<evidence type="ECO:0000256" key="1">
    <source>
        <dbReference type="ARBA" id="ARBA00001946"/>
    </source>
</evidence>
<dbReference type="PATRIC" id="fig|1429043.3.peg.4527"/>
<organism evidence="3 4">
    <name type="scientific">Dethiosulfatarculus sandiegensis</name>
    <dbReference type="NCBI Taxonomy" id="1429043"/>
    <lineage>
        <taxon>Bacteria</taxon>
        <taxon>Pseudomonadati</taxon>
        <taxon>Thermodesulfobacteriota</taxon>
        <taxon>Desulfarculia</taxon>
        <taxon>Desulfarculales</taxon>
        <taxon>Desulfarculaceae</taxon>
        <taxon>Dethiosulfatarculus</taxon>
    </lineage>
</organism>
<dbReference type="STRING" id="1429043.X474_21355"/>
<dbReference type="InterPro" id="IPR001441">
    <property type="entry name" value="UPP_synth-like"/>
</dbReference>
<dbReference type="InterPro" id="IPR018520">
    <property type="entry name" value="UPP_synth-like_CS"/>
</dbReference>
<dbReference type="Gene3D" id="3.40.1180.10">
    <property type="entry name" value="Decaprenyl diphosphate synthase-like"/>
    <property type="match status" value="1"/>
</dbReference>
<dbReference type="GO" id="GO:0005829">
    <property type="term" value="C:cytosol"/>
    <property type="evidence" value="ECO:0007669"/>
    <property type="project" value="TreeGrafter"/>
</dbReference>
<sequence>MSLLRRFLSKELDELLARGIRLNAIGDIDLLPENTRQALLGTMEKTAHLNDMVLTLALSYGGRAELLHATKKLCQKVASGLLDPEQISEEDFSQALYTHDLPDPDLMIRTSGEIRISNFLPWQLAYSEFYFTKTPWPDFGEEELKAALTEYSGRQRRYGKTGEQVAK</sequence>
<keyword evidence="2" id="KW-0808">Transferase</keyword>
<dbReference type="InParanoid" id="A0A0D2JRF8"/>
<dbReference type="GO" id="GO:0000287">
    <property type="term" value="F:magnesium ion binding"/>
    <property type="evidence" value="ECO:0007669"/>
    <property type="project" value="TreeGrafter"/>
</dbReference>
<comment type="caution">
    <text evidence="3">The sequence shown here is derived from an EMBL/GenBank/DDBJ whole genome shotgun (WGS) entry which is preliminary data.</text>
</comment>
<dbReference type="EMBL" id="AZAC01000035">
    <property type="protein sequence ID" value="KIX12050.1"/>
    <property type="molecule type" value="Genomic_DNA"/>
</dbReference>
<comment type="cofactor">
    <cofactor evidence="1">
        <name>Mg(2+)</name>
        <dbReference type="ChEBI" id="CHEBI:18420"/>
    </cofactor>
</comment>
<dbReference type="Pfam" id="PF01255">
    <property type="entry name" value="Prenyltransf"/>
    <property type="match status" value="1"/>
</dbReference>
<keyword evidence="4" id="KW-1185">Reference proteome</keyword>